<evidence type="ECO:0000256" key="3">
    <source>
        <dbReference type="SAM" id="SignalP"/>
    </source>
</evidence>
<evidence type="ECO:0000259" key="4">
    <source>
        <dbReference type="Pfam" id="PF19078"/>
    </source>
</evidence>
<dbReference type="AlphaFoldDB" id="A0A835JCZ7"/>
<feature type="region of interest" description="Disordered" evidence="1">
    <location>
        <begin position="1001"/>
        <end position="1106"/>
    </location>
</feature>
<feature type="transmembrane region" description="Helical" evidence="2">
    <location>
        <begin position="875"/>
        <end position="893"/>
    </location>
</feature>
<feature type="compositionally biased region" description="Low complexity" evidence="1">
    <location>
        <begin position="1073"/>
        <end position="1085"/>
    </location>
</feature>
<evidence type="ECO:0000256" key="2">
    <source>
        <dbReference type="SAM" id="Phobius"/>
    </source>
</evidence>
<feature type="compositionally biased region" description="Polar residues" evidence="1">
    <location>
        <begin position="1015"/>
        <end position="1033"/>
    </location>
</feature>
<dbReference type="Pfam" id="PF19078">
    <property type="entry name" value="Big_12"/>
    <property type="match status" value="1"/>
</dbReference>
<comment type="caution">
    <text evidence="5">The sequence shown here is derived from an EMBL/GenBank/DDBJ whole genome shotgun (WGS) entry which is preliminary data.</text>
</comment>
<sequence>MGWPELSWFFMLCWFLSFSCFRALGDDAEVSVKILKAPRTFSKLNMATFEFQVLAGGNVNSCTNCSISCKLDSGSESYCGARKISYQGLQDGNHTFEVCINGSQRVGCAIYSWTVDTIPPTAYITASKAFTNALNVSVNISFTKPCTGGGGFGCSSVNACNLLVYGAGQVIPSSFTVLEPNLKYTILVGLSPSVLYGRVILVMDKNFCTDTAGNRFTRAANSSYFVHFDRRNVFVDLRIHIPEKLLQLNNEIRTVTATNNDDNLKFYMYFSEPILNSSAEIVNSLNTSQGVLLPISGESLGNRKFGFQVANLSSNAVVTIAFLSNSIISRPGTSVSPIAPVTFLYGIIYHSYKRYHYTLPTWLLMQVSDSQRPAVRLSTSSNKRTKEHSIPISIKFMKPVFDFNSSFLSISGGHLQGFHEISRSKYIAEIKANDDVLTVSIPQNVTGDVAGNKNLASNILQVRQYSVPTISSVISAFATACFLATSLVAGLLTMSTASLLSAGAFSRPSPLLTAEPTRNLFRTACHIQVFALSRWLAVTLPVEYYEFARDLQWSIPYFSLPWETGGIRPIMMKSNSSSGAHSYISNAHDIFQSMQLKGKSVNKSSQVYGLPLSPMEYLSFFEVRNHFPETCFQPQMLIYDRWRDFDRSMFWLAVIGGGMILLHAILLFILKLRKRNNEMQRDYGALTLPRFEIYLTFLALPCICEASASLVRGGTTSGIIVGILLLGVVGFLLLALLLILSIGITFGKLLQYKEVHQEGQVFHWYQDIIRVTLGPGKRGQWTWKNQPKSVYLVSLGALFEDLRGPPKYMLSQIAGVPRKQGDRIIDSDDETEDAEAPFIQKLFGILRIYYTLLETVKRVSLGILAGVYLDSWSSKTPTVVLLSITSFQLFFLVLKKPFIKKKVQLVEIISISCQVGIFTTCFILLEKELSTREETKVGIFMIALFLIGFFAQMVNEWYALYRQVKRLDPSEKYFLTGLKIASIGFLMLFISKRMSQDLESKLPAKRRSDGENGVETGSSADRNNSSGTWSSGTPDKPWQKQLRELARASFTKERSGSQNDPSTSRTKWSGLWSNKRSGSSSQKTSSDSKSKTNRLYEELEEIFASK</sequence>
<feature type="signal peptide" evidence="3">
    <location>
        <begin position="1"/>
        <end position="25"/>
    </location>
</feature>
<feature type="transmembrane region" description="Helical" evidence="2">
    <location>
        <begin position="973"/>
        <end position="991"/>
    </location>
</feature>
<dbReference type="Proteomes" id="UP000657918">
    <property type="component" value="Unassembled WGS sequence"/>
</dbReference>
<feature type="transmembrane region" description="Helical" evidence="2">
    <location>
        <begin position="691"/>
        <end position="711"/>
    </location>
</feature>
<feature type="compositionally biased region" description="Basic and acidic residues" evidence="1">
    <location>
        <begin position="1037"/>
        <end position="1055"/>
    </location>
</feature>
<dbReference type="PANTHER" id="PTHR34677">
    <property type="match status" value="1"/>
</dbReference>
<feature type="compositionally biased region" description="Basic and acidic residues" evidence="1">
    <location>
        <begin position="1001"/>
        <end position="1010"/>
    </location>
</feature>
<name>A0A835JCZ7_9ROSI</name>
<evidence type="ECO:0000313" key="6">
    <source>
        <dbReference type="Proteomes" id="UP000657918"/>
    </source>
</evidence>
<keyword evidence="3" id="KW-0732">Signal</keyword>
<accession>A0A835JCZ7</accession>
<keyword evidence="2" id="KW-0812">Transmembrane</keyword>
<dbReference type="EMBL" id="JADGMS010000015">
    <property type="protein sequence ID" value="KAF9667888.1"/>
    <property type="molecule type" value="Genomic_DNA"/>
</dbReference>
<dbReference type="PANTHER" id="PTHR34677:SF1">
    <property type="entry name" value="TRANSMEMBRANE PROTEIN"/>
    <property type="match status" value="1"/>
</dbReference>
<keyword evidence="2" id="KW-1133">Transmembrane helix</keyword>
<feature type="compositionally biased region" description="Basic and acidic residues" evidence="1">
    <location>
        <begin position="1086"/>
        <end position="1097"/>
    </location>
</feature>
<feature type="transmembrane region" description="Helical" evidence="2">
    <location>
        <begin position="717"/>
        <end position="744"/>
    </location>
</feature>
<keyword evidence="2" id="KW-0472">Membrane</keyword>
<feature type="transmembrane region" description="Helical" evidence="2">
    <location>
        <begin position="937"/>
        <end position="961"/>
    </location>
</feature>
<dbReference type="OrthoDB" id="617191at2759"/>
<feature type="compositionally biased region" description="Polar residues" evidence="1">
    <location>
        <begin position="1056"/>
        <end position="1067"/>
    </location>
</feature>
<dbReference type="InterPro" id="IPR044048">
    <property type="entry name" value="Big_12"/>
</dbReference>
<gene>
    <name evidence="5" type="ORF">SADUNF_Sadunf15G0070000</name>
</gene>
<keyword evidence="6" id="KW-1185">Reference proteome</keyword>
<evidence type="ECO:0000313" key="5">
    <source>
        <dbReference type="EMBL" id="KAF9667888.1"/>
    </source>
</evidence>
<organism evidence="5 6">
    <name type="scientific">Salix dunnii</name>
    <dbReference type="NCBI Taxonomy" id="1413687"/>
    <lineage>
        <taxon>Eukaryota</taxon>
        <taxon>Viridiplantae</taxon>
        <taxon>Streptophyta</taxon>
        <taxon>Embryophyta</taxon>
        <taxon>Tracheophyta</taxon>
        <taxon>Spermatophyta</taxon>
        <taxon>Magnoliopsida</taxon>
        <taxon>eudicotyledons</taxon>
        <taxon>Gunneridae</taxon>
        <taxon>Pentapetalae</taxon>
        <taxon>rosids</taxon>
        <taxon>fabids</taxon>
        <taxon>Malpighiales</taxon>
        <taxon>Salicaceae</taxon>
        <taxon>Saliceae</taxon>
        <taxon>Salix</taxon>
    </lineage>
</organism>
<feature type="transmembrane region" description="Helical" evidence="2">
    <location>
        <begin position="905"/>
        <end position="925"/>
    </location>
</feature>
<feature type="chain" id="PRO_5032515616" description="Bacterial Ig-like domain-containing protein" evidence="3">
    <location>
        <begin position="26"/>
        <end position="1106"/>
    </location>
</feature>
<reference evidence="5 6" key="1">
    <citation type="submission" date="2020-10" db="EMBL/GenBank/DDBJ databases">
        <title>Plant Genome Project.</title>
        <authorList>
            <person name="Zhang R.-G."/>
        </authorList>
    </citation>
    <scope>NUCLEOTIDE SEQUENCE [LARGE SCALE GENOMIC DNA]</scope>
    <source>
        <strain evidence="5">FAFU-HL-1</strain>
        <tissue evidence="5">Leaf</tissue>
    </source>
</reference>
<protein>
    <recommendedName>
        <fullName evidence="4">Bacterial Ig-like domain-containing protein</fullName>
    </recommendedName>
</protein>
<feature type="transmembrane region" description="Helical" evidence="2">
    <location>
        <begin position="649"/>
        <end position="670"/>
    </location>
</feature>
<feature type="domain" description="Bacterial Ig-like" evidence="4">
    <location>
        <begin position="369"/>
        <end position="458"/>
    </location>
</feature>
<proteinExistence type="predicted"/>
<evidence type="ECO:0000256" key="1">
    <source>
        <dbReference type="SAM" id="MobiDB-lite"/>
    </source>
</evidence>